<organism evidence="1">
    <name type="scientific">Siphoviridae sp. ctL0q1</name>
    <dbReference type="NCBI Taxonomy" id="2825449"/>
    <lineage>
        <taxon>Viruses</taxon>
        <taxon>Duplodnaviria</taxon>
        <taxon>Heunggongvirae</taxon>
        <taxon>Uroviricota</taxon>
        <taxon>Caudoviricetes</taxon>
    </lineage>
</organism>
<name>A0A8S5PL23_9CAUD</name>
<reference evidence="1" key="1">
    <citation type="journal article" date="2021" name="Proc. Natl. Acad. Sci. U.S.A.">
        <title>A Catalog of Tens of Thousands of Viruses from Human Metagenomes Reveals Hidden Associations with Chronic Diseases.</title>
        <authorList>
            <person name="Tisza M.J."/>
            <person name="Buck C.B."/>
        </authorList>
    </citation>
    <scope>NUCLEOTIDE SEQUENCE</scope>
    <source>
        <strain evidence="1">CtL0q1</strain>
    </source>
</reference>
<evidence type="ECO:0000313" key="1">
    <source>
        <dbReference type="EMBL" id="DAE06884.1"/>
    </source>
</evidence>
<protein>
    <submittedName>
        <fullName evidence="1">Uncharacterized protein</fullName>
    </submittedName>
</protein>
<proteinExistence type="predicted"/>
<sequence>MIEYRFYGQTVRGLYIPANSVVFQKNGVILVCVKFPAKGNTLDLYVYSPKRGGWYKTVACDNNYTAQMAAAYRKRNRRMYVNTRKLMAHDRVHKHGTGGTVEHVNAITDYECSKNPLHDFRRCFM</sequence>
<dbReference type="EMBL" id="BK015443">
    <property type="protein sequence ID" value="DAE06884.1"/>
    <property type="molecule type" value="Genomic_DNA"/>
</dbReference>
<accession>A0A8S5PL23</accession>